<dbReference type="Proteomes" id="UP001302321">
    <property type="component" value="Unassembled WGS sequence"/>
</dbReference>
<dbReference type="AlphaFoldDB" id="A0AAN7A5T0"/>
<evidence type="ECO:0000313" key="3">
    <source>
        <dbReference type="Proteomes" id="UP001302321"/>
    </source>
</evidence>
<reference evidence="2" key="2">
    <citation type="submission" date="2023-05" db="EMBL/GenBank/DDBJ databases">
        <authorList>
            <consortium name="Lawrence Berkeley National Laboratory"/>
            <person name="Steindorff A."/>
            <person name="Hensen N."/>
            <person name="Bonometti L."/>
            <person name="Westerberg I."/>
            <person name="Brannstrom I.O."/>
            <person name="Guillou S."/>
            <person name="Cros-Aarteil S."/>
            <person name="Calhoun S."/>
            <person name="Haridas S."/>
            <person name="Kuo A."/>
            <person name="Mondo S."/>
            <person name="Pangilinan J."/>
            <person name="Riley R."/>
            <person name="Labutti K."/>
            <person name="Andreopoulos B."/>
            <person name="Lipzen A."/>
            <person name="Chen C."/>
            <person name="Yanf M."/>
            <person name="Daum C."/>
            <person name="Ng V."/>
            <person name="Clum A."/>
            <person name="Ohm R."/>
            <person name="Martin F."/>
            <person name="Silar P."/>
            <person name="Natvig D."/>
            <person name="Lalanne C."/>
            <person name="Gautier V."/>
            <person name="Ament-Velasquez S.L."/>
            <person name="Kruys A."/>
            <person name="Hutchinson M.I."/>
            <person name="Powell A.J."/>
            <person name="Barry K."/>
            <person name="Miller A.N."/>
            <person name="Grigoriev I.V."/>
            <person name="Debuchy R."/>
            <person name="Gladieux P."/>
            <person name="Thoren M.H."/>
            <person name="Johannesson H."/>
        </authorList>
    </citation>
    <scope>NUCLEOTIDE SEQUENCE</scope>
    <source>
        <strain evidence="2">CBS 892.96</strain>
    </source>
</reference>
<organism evidence="2 3">
    <name type="scientific">Triangularia setosa</name>
    <dbReference type="NCBI Taxonomy" id="2587417"/>
    <lineage>
        <taxon>Eukaryota</taxon>
        <taxon>Fungi</taxon>
        <taxon>Dikarya</taxon>
        <taxon>Ascomycota</taxon>
        <taxon>Pezizomycotina</taxon>
        <taxon>Sordariomycetes</taxon>
        <taxon>Sordariomycetidae</taxon>
        <taxon>Sordariales</taxon>
        <taxon>Podosporaceae</taxon>
        <taxon>Triangularia</taxon>
    </lineage>
</organism>
<evidence type="ECO:0000313" key="2">
    <source>
        <dbReference type="EMBL" id="KAK4175148.1"/>
    </source>
</evidence>
<reference evidence="2" key="1">
    <citation type="journal article" date="2023" name="Mol. Phylogenet. Evol.">
        <title>Genome-scale phylogeny and comparative genomics of the fungal order Sordariales.</title>
        <authorList>
            <person name="Hensen N."/>
            <person name="Bonometti L."/>
            <person name="Westerberg I."/>
            <person name="Brannstrom I.O."/>
            <person name="Guillou S."/>
            <person name="Cros-Aarteil S."/>
            <person name="Calhoun S."/>
            <person name="Haridas S."/>
            <person name="Kuo A."/>
            <person name="Mondo S."/>
            <person name="Pangilinan J."/>
            <person name="Riley R."/>
            <person name="LaButti K."/>
            <person name="Andreopoulos B."/>
            <person name="Lipzen A."/>
            <person name="Chen C."/>
            <person name="Yan M."/>
            <person name="Daum C."/>
            <person name="Ng V."/>
            <person name="Clum A."/>
            <person name="Steindorff A."/>
            <person name="Ohm R.A."/>
            <person name="Martin F."/>
            <person name="Silar P."/>
            <person name="Natvig D.O."/>
            <person name="Lalanne C."/>
            <person name="Gautier V."/>
            <person name="Ament-Velasquez S.L."/>
            <person name="Kruys A."/>
            <person name="Hutchinson M.I."/>
            <person name="Powell A.J."/>
            <person name="Barry K."/>
            <person name="Miller A.N."/>
            <person name="Grigoriev I.V."/>
            <person name="Debuchy R."/>
            <person name="Gladieux P."/>
            <person name="Hiltunen Thoren M."/>
            <person name="Johannesson H."/>
        </authorList>
    </citation>
    <scope>NUCLEOTIDE SEQUENCE</scope>
    <source>
        <strain evidence="2">CBS 892.96</strain>
    </source>
</reference>
<sequence length="98" mass="10989">MFLVFFLLRIMLGVFSGPAGSARTWKRSACRGAGMACKKRVSPHQITMEGFITSQCCACMSLLVRRDPTLWRSLALVVKSEVDIVLRDTWSADSRQSF</sequence>
<evidence type="ECO:0008006" key="4">
    <source>
        <dbReference type="Google" id="ProtNLM"/>
    </source>
</evidence>
<keyword evidence="1" id="KW-0732">Signal</keyword>
<proteinExistence type="predicted"/>
<gene>
    <name evidence="2" type="ORF">QBC36DRAFT_332133</name>
</gene>
<evidence type="ECO:0000256" key="1">
    <source>
        <dbReference type="SAM" id="SignalP"/>
    </source>
</evidence>
<feature type="signal peptide" evidence="1">
    <location>
        <begin position="1"/>
        <end position="21"/>
    </location>
</feature>
<comment type="caution">
    <text evidence="2">The sequence shown here is derived from an EMBL/GenBank/DDBJ whole genome shotgun (WGS) entry which is preliminary data.</text>
</comment>
<accession>A0AAN7A5T0</accession>
<feature type="chain" id="PRO_5042916521" description="Secreted protein" evidence="1">
    <location>
        <begin position="22"/>
        <end position="98"/>
    </location>
</feature>
<dbReference type="EMBL" id="MU866247">
    <property type="protein sequence ID" value="KAK4175148.1"/>
    <property type="molecule type" value="Genomic_DNA"/>
</dbReference>
<keyword evidence="3" id="KW-1185">Reference proteome</keyword>
<name>A0AAN7A5T0_9PEZI</name>
<protein>
    <recommendedName>
        <fullName evidence="4">Secreted protein</fullName>
    </recommendedName>
</protein>